<feature type="transmembrane region" description="Helical" evidence="2">
    <location>
        <begin position="9"/>
        <end position="30"/>
    </location>
</feature>
<evidence type="ECO:0000313" key="4">
    <source>
        <dbReference type="Proteomes" id="UP001174997"/>
    </source>
</evidence>
<feature type="compositionally biased region" description="Polar residues" evidence="1">
    <location>
        <begin position="175"/>
        <end position="184"/>
    </location>
</feature>
<feature type="compositionally biased region" description="Polar residues" evidence="1">
    <location>
        <begin position="272"/>
        <end position="295"/>
    </location>
</feature>
<feature type="compositionally biased region" description="Basic and acidic residues" evidence="1">
    <location>
        <begin position="600"/>
        <end position="621"/>
    </location>
</feature>
<feature type="compositionally biased region" description="Basic and acidic residues" evidence="1">
    <location>
        <begin position="552"/>
        <end position="580"/>
    </location>
</feature>
<feature type="compositionally biased region" description="Acidic residues" evidence="1">
    <location>
        <begin position="425"/>
        <end position="435"/>
    </location>
</feature>
<accession>A0AA40D8A3</accession>
<dbReference type="AlphaFoldDB" id="A0AA40D8A3"/>
<feature type="compositionally biased region" description="Polar residues" evidence="1">
    <location>
        <begin position="218"/>
        <end position="228"/>
    </location>
</feature>
<feature type="compositionally biased region" description="Polar residues" evidence="1">
    <location>
        <begin position="500"/>
        <end position="510"/>
    </location>
</feature>
<feature type="compositionally biased region" description="Polar residues" evidence="1">
    <location>
        <begin position="150"/>
        <end position="168"/>
    </location>
</feature>
<sequence>MALEGNNNFGVILVAVFVFLAALGLAYLAWATRCCGNYVMRPSAVTGEAPLPLSNRTRTRDDRHYRSRSRSRTPPPRTRSSRTCSRDRRVHREHQPRTNNVTVNVLRDGVLTNLPAQLGTEIRHTSRNRRGSTRRALVVTGPVTFHEVPVSTSDSVPHSSKGESSFTVQPRAPKNGNTTINEQRPSPRPVDKGLTSSTRDSAFTATEPSQPEPRKGQLSPQRPPNNGSTEEDTAEMPHENKTPQNSFVQSPLNTKPPRAKIAETVYRHKNEASTNSLTSPKPRSASSKATSSIPKTPSACSSAASSFPKTGPSVLDSKPSTSIHDEAGQGPFSGENEATMEGSQMNSPQDRGTKGKEVQNTAAKDKHTQETDTKDRATGEETVGEKTADDRVECEEAIAEDAVAEKAGDDTCEGGGGSSKASGDAEAEDKSVEEEGFWKNSPGSGFPVEEAGGEWNTVRESAQGGGWGDGSVKEAAQGEGTGWGDGSAKEHAQVDGWENDASNQQPNGANNVEGEATDQQDQENTSSHSETLENEVDEKFTTNQDDEEEPSTEGKNKDIDEEVVDHIEVKKVEAPEEKGTADAVAEGDTINNSNDGKQTPLKEDSKAEGHKEGVGKNDDPKTQVNKGQSPKKRPLGDGASANNKQLAFVKKGAPKKGSSSASSKGSPAKSASSRGSSSRSRASQKNAFPDTPKLPPQDDVW</sequence>
<dbReference type="EMBL" id="JAULSY010000083">
    <property type="protein sequence ID" value="KAK0666727.1"/>
    <property type="molecule type" value="Genomic_DNA"/>
</dbReference>
<keyword evidence="4" id="KW-1185">Reference proteome</keyword>
<feature type="compositionally biased region" description="Polar residues" evidence="1">
    <location>
        <begin position="341"/>
        <end position="350"/>
    </location>
</feature>
<reference evidence="3" key="1">
    <citation type="submission" date="2023-06" db="EMBL/GenBank/DDBJ databases">
        <title>Genome-scale phylogeny and comparative genomics of the fungal order Sordariales.</title>
        <authorList>
            <consortium name="Lawrence Berkeley National Laboratory"/>
            <person name="Hensen N."/>
            <person name="Bonometti L."/>
            <person name="Westerberg I."/>
            <person name="Brannstrom I.O."/>
            <person name="Guillou S."/>
            <person name="Cros-Aarteil S."/>
            <person name="Calhoun S."/>
            <person name="Haridas S."/>
            <person name="Kuo A."/>
            <person name="Mondo S."/>
            <person name="Pangilinan J."/>
            <person name="Riley R."/>
            <person name="Labutti K."/>
            <person name="Andreopoulos B."/>
            <person name="Lipzen A."/>
            <person name="Chen C."/>
            <person name="Yanf M."/>
            <person name="Daum C."/>
            <person name="Ng V."/>
            <person name="Clum A."/>
            <person name="Steindorff A."/>
            <person name="Ohm R."/>
            <person name="Martin F."/>
            <person name="Silar P."/>
            <person name="Natvig D."/>
            <person name="Lalanne C."/>
            <person name="Gautier V."/>
            <person name="Ament-Velasquez S.L."/>
            <person name="Kruys A."/>
            <person name="Hutchinson M.I."/>
            <person name="Powell A.J."/>
            <person name="Barry K."/>
            <person name="Miller A.N."/>
            <person name="Grigoriev I.V."/>
            <person name="Debuchy R."/>
            <person name="Gladieux P."/>
            <person name="Thoren M.H."/>
            <person name="Johannesson H."/>
        </authorList>
    </citation>
    <scope>NUCLEOTIDE SEQUENCE</scope>
    <source>
        <strain evidence="3">CBS 307.81</strain>
    </source>
</reference>
<proteinExistence type="predicted"/>
<dbReference type="Proteomes" id="UP001174997">
    <property type="component" value="Unassembled WGS sequence"/>
</dbReference>
<protein>
    <submittedName>
        <fullName evidence="3">Uncharacterized protein</fullName>
    </submittedName>
</protein>
<feature type="region of interest" description="Disordered" evidence="1">
    <location>
        <begin position="148"/>
        <end position="701"/>
    </location>
</feature>
<feature type="compositionally biased region" description="Low complexity" evidence="1">
    <location>
        <begin position="655"/>
        <end position="683"/>
    </location>
</feature>
<feature type="compositionally biased region" description="Basic and acidic residues" evidence="1">
    <location>
        <begin position="351"/>
        <end position="391"/>
    </location>
</feature>
<keyword evidence="2" id="KW-0472">Membrane</keyword>
<evidence type="ECO:0000256" key="2">
    <source>
        <dbReference type="SAM" id="Phobius"/>
    </source>
</evidence>
<feature type="compositionally biased region" description="Polar residues" evidence="1">
    <location>
        <begin position="194"/>
        <end position="209"/>
    </location>
</feature>
<evidence type="ECO:0000256" key="1">
    <source>
        <dbReference type="SAM" id="MobiDB-lite"/>
    </source>
</evidence>
<evidence type="ECO:0000313" key="3">
    <source>
        <dbReference type="EMBL" id="KAK0666727.1"/>
    </source>
</evidence>
<name>A0AA40D8A3_9PEZI</name>
<feature type="region of interest" description="Disordered" evidence="1">
    <location>
        <begin position="47"/>
        <end position="101"/>
    </location>
</feature>
<gene>
    <name evidence="3" type="ORF">QBC41DRAFT_304961</name>
</gene>
<comment type="caution">
    <text evidence="3">The sequence shown here is derived from an EMBL/GenBank/DDBJ whole genome shotgun (WGS) entry which is preliminary data.</text>
</comment>
<organism evidence="3 4">
    <name type="scientific">Cercophora samala</name>
    <dbReference type="NCBI Taxonomy" id="330535"/>
    <lineage>
        <taxon>Eukaryota</taxon>
        <taxon>Fungi</taxon>
        <taxon>Dikarya</taxon>
        <taxon>Ascomycota</taxon>
        <taxon>Pezizomycotina</taxon>
        <taxon>Sordariomycetes</taxon>
        <taxon>Sordariomycetidae</taxon>
        <taxon>Sordariales</taxon>
        <taxon>Lasiosphaeriaceae</taxon>
        <taxon>Cercophora</taxon>
    </lineage>
</organism>
<keyword evidence="2" id="KW-1133">Transmembrane helix</keyword>
<keyword evidence="2" id="KW-0812">Transmembrane</keyword>
<feature type="compositionally biased region" description="Polar residues" evidence="1">
    <location>
        <begin position="242"/>
        <end position="253"/>
    </location>
</feature>